<dbReference type="EMBL" id="AOMD01000003">
    <property type="protein sequence ID" value="EMA47621.1"/>
    <property type="molecule type" value="Genomic_DNA"/>
</dbReference>
<organism evidence="1 2">
    <name type="scientific">Halococcus saccharolyticus DSM 5350</name>
    <dbReference type="NCBI Taxonomy" id="1227455"/>
    <lineage>
        <taxon>Archaea</taxon>
        <taxon>Methanobacteriati</taxon>
        <taxon>Methanobacteriota</taxon>
        <taxon>Stenosarchaea group</taxon>
        <taxon>Halobacteria</taxon>
        <taxon>Halobacteriales</taxon>
        <taxon>Halococcaceae</taxon>
        <taxon>Halococcus</taxon>
    </lineage>
</organism>
<protein>
    <submittedName>
        <fullName evidence="1">Uncharacterized protein</fullName>
    </submittedName>
</protein>
<comment type="caution">
    <text evidence="1">The sequence shown here is derived from an EMBL/GenBank/DDBJ whole genome shotgun (WGS) entry which is preliminary data.</text>
</comment>
<evidence type="ECO:0000313" key="1">
    <source>
        <dbReference type="EMBL" id="EMA47621.1"/>
    </source>
</evidence>
<accession>M0MPQ6</accession>
<gene>
    <name evidence="1" type="ORF">C449_01122</name>
</gene>
<dbReference type="Proteomes" id="UP000011669">
    <property type="component" value="Unassembled WGS sequence"/>
</dbReference>
<dbReference type="AlphaFoldDB" id="M0MPQ6"/>
<dbReference type="RefSeq" id="WP_006076031.1">
    <property type="nucleotide sequence ID" value="NZ_AOMD01000003.1"/>
</dbReference>
<proteinExistence type="predicted"/>
<sequence length="68" mass="7448">MSDEPLYAPDEPRISEDPVKHIEDAIRSLKIARSQGVGFEHFVEGGQADLTLAAAQANIEQVAEELDE</sequence>
<name>M0MPQ6_9EURY</name>
<evidence type="ECO:0000313" key="2">
    <source>
        <dbReference type="Proteomes" id="UP000011669"/>
    </source>
</evidence>
<dbReference type="InParanoid" id="M0MPQ6"/>
<keyword evidence="2" id="KW-1185">Reference proteome</keyword>
<dbReference type="STRING" id="1227455.C449_01122"/>
<dbReference type="PATRIC" id="fig|1227455.4.peg.233"/>
<reference evidence="1 2" key="1">
    <citation type="journal article" date="2014" name="PLoS Genet.">
        <title>Phylogenetically driven sequencing of extremely halophilic archaea reveals strategies for static and dynamic osmo-response.</title>
        <authorList>
            <person name="Becker E.A."/>
            <person name="Seitzer P.M."/>
            <person name="Tritt A."/>
            <person name="Larsen D."/>
            <person name="Krusor M."/>
            <person name="Yao A.I."/>
            <person name="Wu D."/>
            <person name="Madern D."/>
            <person name="Eisen J.A."/>
            <person name="Darling A.E."/>
            <person name="Facciotti M.T."/>
        </authorList>
    </citation>
    <scope>NUCLEOTIDE SEQUENCE [LARGE SCALE GENOMIC DNA]</scope>
    <source>
        <strain evidence="1 2">DSM 5350</strain>
    </source>
</reference>